<evidence type="ECO:0000313" key="2">
    <source>
        <dbReference type="Proteomes" id="UP000091857"/>
    </source>
</evidence>
<keyword evidence="2" id="KW-1185">Reference proteome</keyword>
<organism evidence="1 2">
    <name type="scientific">Manihot esculenta</name>
    <name type="common">Cassava</name>
    <name type="synonym">Jatropha manihot</name>
    <dbReference type="NCBI Taxonomy" id="3983"/>
    <lineage>
        <taxon>Eukaryota</taxon>
        <taxon>Viridiplantae</taxon>
        <taxon>Streptophyta</taxon>
        <taxon>Embryophyta</taxon>
        <taxon>Tracheophyta</taxon>
        <taxon>Spermatophyta</taxon>
        <taxon>Magnoliopsida</taxon>
        <taxon>eudicotyledons</taxon>
        <taxon>Gunneridae</taxon>
        <taxon>Pentapetalae</taxon>
        <taxon>rosids</taxon>
        <taxon>fabids</taxon>
        <taxon>Malpighiales</taxon>
        <taxon>Euphorbiaceae</taxon>
        <taxon>Crotonoideae</taxon>
        <taxon>Manihoteae</taxon>
        <taxon>Manihot</taxon>
    </lineage>
</organism>
<protein>
    <submittedName>
        <fullName evidence="1">Uncharacterized protein</fullName>
    </submittedName>
</protein>
<dbReference type="Proteomes" id="UP000091857">
    <property type="component" value="Chromosome 2"/>
</dbReference>
<dbReference type="EMBL" id="CM004388">
    <property type="protein sequence ID" value="KAG8661244.1"/>
    <property type="molecule type" value="Genomic_DNA"/>
</dbReference>
<reference evidence="2" key="1">
    <citation type="journal article" date="2016" name="Nat. Biotechnol.">
        <title>Sequencing wild and cultivated cassava and related species reveals extensive interspecific hybridization and genetic diversity.</title>
        <authorList>
            <person name="Bredeson J.V."/>
            <person name="Lyons J.B."/>
            <person name="Prochnik S.E."/>
            <person name="Wu G.A."/>
            <person name="Ha C.M."/>
            <person name="Edsinger-Gonzales E."/>
            <person name="Grimwood J."/>
            <person name="Schmutz J."/>
            <person name="Rabbi I.Y."/>
            <person name="Egesi C."/>
            <person name="Nauluvula P."/>
            <person name="Lebot V."/>
            <person name="Ndunguru J."/>
            <person name="Mkamilo G."/>
            <person name="Bart R.S."/>
            <person name="Setter T.L."/>
            <person name="Gleadow R.M."/>
            <person name="Kulakow P."/>
            <person name="Ferguson M.E."/>
            <person name="Rounsley S."/>
            <person name="Rokhsar D.S."/>
        </authorList>
    </citation>
    <scope>NUCLEOTIDE SEQUENCE [LARGE SCALE GENOMIC DNA]</scope>
    <source>
        <strain evidence="2">cv. AM560-2</strain>
    </source>
</reference>
<accession>A0ACB7IAJ5</accession>
<comment type="caution">
    <text evidence="1">The sequence shown here is derived from an EMBL/GenBank/DDBJ whole genome shotgun (WGS) entry which is preliminary data.</text>
</comment>
<proteinExistence type="predicted"/>
<evidence type="ECO:0000313" key="1">
    <source>
        <dbReference type="EMBL" id="KAG8661244.1"/>
    </source>
</evidence>
<sequence>MESTIIRLPNEVRKLTCLRLLDLSRCQRLKVIPPNVLSTLAQLEELYLGGSLVQWEGEGHDEGSNNANLSELKLLSKLSTLEIHIIDANIMPKDIFSEKLESFRVLIGDGWDWANNEYETSRSLKLKLNRSALLERVKGLLMKTESLYLDDLKGVRSVLYELDDQGFPELKHLHVQNSLDIQYIIDWMKMNHFTAFPKLKSLFLHNLNNLEKIYGGPYTVGSFSDLRKLKVENCNALRSLFSFSMFNVLKKLEEVNVNNCEIIQVIVAKEGEDDEECELTQLRSLTLENLPQFISFCSQVKVHSTSQRAGNQEIATTASNEIVCEADADVLVALFNDKIRFPNLADMTFVGINVEMIWPCQHKALSPSIEKLTTLIVDGCGNLNFLFTSSIVGSLAHLKVLEICDCKSMEEVILAAGEGETMSKILLPKLDSLKLKGLPKLVRFCRAKLIECPSLKVLKMGNCPRLQSFVSTQVNIALFDEKIIGNLEGLVINDQDAAMIQQSQFPMDLFVKLKFLHLQSFGYSFLNVPLNLLQKFPNLGRLDLTNCYFKELLQHGHGHDPVLSQIRCLQLLWLPNIRHVWNQDSPFLQNLETLKIRGCDGLTNLAPSSAAFKNLTILHVWNCNGLSSLVSSSNAESMHNLAKMIIEESDTIEEIVSSDKNNFQSQNEIILWKLTTLRLHCLKSLETFCSSSRCTLKFPALEVVDLSQCPKMKVFSQGSISTPRLKRVNFTEERDKWRWVGDLNSTIKQLYADKVGFSGLQHLKLSEFSQLKEAWKTQLPVNFFYNLSSLEVDEVAFSSIVVPSNLLPILNDLEKLEVRNCDSVEQVFGLEWPNFDGPFGNLFKLSELKLINLPMLRLVWIEIPKGILDLRNLKLLKIYNCSSLRYIFTPTICCGLEQLQVLEVKSCAMVEEIITEESMDEIIFPQLNSIILESLPRLINFNSGGGTVHCPSLKEIAVVDCPTTFTCSFFREADAAIDKIVERKVFFPNLEDLKLSSIDVEMMWQAQHLKMSSYTENLTSLTVDGCGNLKYLLSSSSIVHLKRLEVCNCKMMEQVILREGLDEETMLLHQLESLKFKDLPKLTRFCTTNLVECSALKEICIQNCPQMRTFVSNSPTSNNELEIINSALFDEKVAFPNLEKMQILNMDYLNMLWHNQLHSDSFCKIKALTVEHCKKLLKIFPSMFQNLEDLIIGNCDSLEEVFDLQEMIKLEETVTIQLRTLNIRNLPNLKHVWNKDPMGLVLFDNLSSVVVSDCPNLKAIFPATIAKNLLQLETLDVKSCGGVEEIVAQDQVTEASIEFLFPCLKSLMLRELNELKCFYSGIHTLESPLLKRLIVYHCDKLNIFCPESENLLEIDTESQTMIQDPQPLFSFRKVVSNLEKLTLTRKDAAMILEGQFPSDLFHKFTEIEIYCFHDESAVFPFDLLERFQPMEILGVGCSRFKELFPCDSSVGRKKYAEVLKLIRGLVLDNLPDLMDIWNQDSQLDQVLQSLELLLVERCNSLVALAPSSTFQNLITLEVLKCNGLLSLVTSSTAKSLVRLTTMSIKECDGLKEIVANVGDEIELKEDIIFSKLESLELHYLPSLVCFCSSEHSFKFPSLKNVTVKQCPKLQVFSKGVLSTSSLLGVQKDDQWHWNGNLNTAIQQLFAEMVNVSLVLLQTTWLKSWTMASVYHWILIEL</sequence>
<gene>
    <name evidence="1" type="ORF">MANES_02G215325v8</name>
</gene>
<name>A0ACB7IAJ5_MANES</name>